<sequence>MYNVNVLMVNRALIKAMLLNAACRRMVGKKAEVYEDLVNMESEMREAAQECQRVIKLIKEDGNKPLFGEKNAEHP</sequence>
<name>A0A0F9PS19_9ZZZZ</name>
<comment type="caution">
    <text evidence="2">The sequence shown here is derived from an EMBL/GenBank/DDBJ whole genome shotgun (WGS) entry which is preliminary data.</text>
</comment>
<protein>
    <submittedName>
        <fullName evidence="2">Uncharacterized protein</fullName>
    </submittedName>
</protein>
<dbReference type="AlphaFoldDB" id="A0A0F9PS19"/>
<organism evidence="2">
    <name type="scientific">marine sediment metagenome</name>
    <dbReference type="NCBI Taxonomy" id="412755"/>
    <lineage>
        <taxon>unclassified sequences</taxon>
        <taxon>metagenomes</taxon>
        <taxon>ecological metagenomes</taxon>
    </lineage>
</organism>
<dbReference type="EMBL" id="LAZR01004987">
    <property type="protein sequence ID" value="KKN03861.1"/>
    <property type="molecule type" value="Genomic_DNA"/>
</dbReference>
<evidence type="ECO:0000313" key="2">
    <source>
        <dbReference type="EMBL" id="KKN03861.1"/>
    </source>
</evidence>
<accession>A0A0F9PS19</accession>
<gene>
    <name evidence="2" type="ORF">LCGC14_1103380</name>
</gene>
<reference evidence="2" key="1">
    <citation type="journal article" date="2015" name="Nature">
        <title>Complex archaea that bridge the gap between prokaryotes and eukaryotes.</title>
        <authorList>
            <person name="Spang A."/>
            <person name="Saw J.H."/>
            <person name="Jorgensen S.L."/>
            <person name="Zaremba-Niedzwiedzka K."/>
            <person name="Martijn J."/>
            <person name="Lind A.E."/>
            <person name="van Eijk R."/>
            <person name="Schleper C."/>
            <person name="Guy L."/>
            <person name="Ettema T.J."/>
        </authorList>
    </citation>
    <scope>NUCLEOTIDE SEQUENCE</scope>
</reference>
<feature type="coiled-coil region" evidence="1">
    <location>
        <begin position="30"/>
        <end position="57"/>
    </location>
</feature>
<keyword evidence="1" id="KW-0175">Coiled coil</keyword>
<proteinExistence type="predicted"/>
<evidence type="ECO:0000256" key="1">
    <source>
        <dbReference type="SAM" id="Coils"/>
    </source>
</evidence>